<evidence type="ECO:0000256" key="3">
    <source>
        <dbReference type="ARBA" id="ARBA00022630"/>
    </source>
</evidence>
<comment type="similarity">
    <text evidence="9">Belongs to the Dus family. DusC subfamily.</text>
</comment>
<gene>
    <name evidence="9" type="primary">dusC</name>
    <name evidence="12" type="ORF">GCM10025770_27800</name>
</gene>
<protein>
    <recommendedName>
        <fullName evidence="9">tRNA-dihydrouridine(16) synthase</fullName>
        <ecNumber evidence="9">1.3.1.-</ecNumber>
    </recommendedName>
    <alternativeName>
        <fullName evidence="9">U16-specific dihydrouridine synthase</fullName>
        <shortName evidence="9">U16-specific Dus</shortName>
    </alternativeName>
    <alternativeName>
        <fullName evidence="9">tRNA-dihydrouridine synthase C</fullName>
    </alternativeName>
</protein>
<evidence type="ECO:0000256" key="6">
    <source>
        <dbReference type="ARBA" id="ARBA00022857"/>
    </source>
</evidence>
<feature type="site" description="Interacts with tRNA" evidence="9">
    <location>
        <position position="112"/>
    </location>
</feature>
<dbReference type="EC" id="1.3.1.-" evidence="9"/>
<evidence type="ECO:0000313" key="13">
    <source>
        <dbReference type="Proteomes" id="UP001500547"/>
    </source>
</evidence>
<evidence type="ECO:0000256" key="9">
    <source>
        <dbReference type="HAMAP-Rule" id="MF_02043"/>
    </source>
</evidence>
<comment type="function">
    <text evidence="9">Catalyzes the synthesis of 5,6-dihydrouridine (D), a modified base found in the D-loop of most tRNAs, via the reduction of the C5-C6 double bond in target uridines. Specifically modifies U16 in tRNAs.</text>
</comment>
<dbReference type="Pfam" id="PF01207">
    <property type="entry name" value="Dus"/>
    <property type="match status" value="1"/>
</dbReference>
<dbReference type="PANTHER" id="PTHR11082:SF26">
    <property type="entry name" value="TRNA-DIHYDROURIDINE(16) SYNTHASE"/>
    <property type="match status" value="1"/>
</dbReference>
<evidence type="ECO:0000256" key="5">
    <source>
        <dbReference type="ARBA" id="ARBA00022694"/>
    </source>
</evidence>
<dbReference type="CDD" id="cd02801">
    <property type="entry name" value="DUS_like_FMN"/>
    <property type="match status" value="1"/>
</dbReference>
<comment type="cofactor">
    <cofactor evidence="1 9 10">
        <name>FMN</name>
        <dbReference type="ChEBI" id="CHEBI:58210"/>
    </cofactor>
</comment>
<evidence type="ECO:0000256" key="7">
    <source>
        <dbReference type="ARBA" id="ARBA00022884"/>
    </source>
</evidence>
<evidence type="ECO:0000256" key="1">
    <source>
        <dbReference type="ARBA" id="ARBA00001917"/>
    </source>
</evidence>
<dbReference type="Proteomes" id="UP001500547">
    <property type="component" value="Unassembled WGS sequence"/>
</dbReference>
<comment type="similarity">
    <text evidence="10">Belongs to the dus family.</text>
</comment>
<feature type="domain" description="DUS-like FMN-binding" evidence="11">
    <location>
        <begin position="13"/>
        <end position="293"/>
    </location>
</feature>
<keyword evidence="4 9" id="KW-0288">FMN</keyword>
<dbReference type="RefSeq" id="WP_345533695.1">
    <property type="nucleotide sequence ID" value="NZ_BAABLD010000010.1"/>
</dbReference>
<dbReference type="InterPro" id="IPR042270">
    <property type="entry name" value="DusC_C"/>
</dbReference>
<sequence>MLSPSRLSAPLLLLAPMEGLLDEILRDVLTRNTFFAATGSSAYDWAVTEFIRVSGSLLPARCFTRIAPELHNASRTRSGVKVRVQLLGSDPTCMADNAYRLAALGPAGIDLNFGCPAPTVNRHRGGAVLLDEPELLYQIAREVSAAVGGRMPFTAKMRLGVQDKLRAVEAAQALAEGGAEMLVVHARTKAEGYKPPAHWPWIARVAEGVPIPVVANGEIWNLGDYRRCQAESGMQDVMIGRGAVADPFLAAHIRNATAGHESRDLDAEWQALQPVLVDFWQAVQRKVEPRHAPGRLKQWLNLLQRTYPQAGQLFLQVRPLRTIAEVDPLLKTAA</sequence>
<dbReference type="Gene3D" id="1.20.225.30">
    <property type="entry name" value="Dihydrouridine synthase, C-terminal recognition domain"/>
    <property type="match status" value="1"/>
</dbReference>
<accession>A0ABP9QW29</accession>
<reference evidence="13" key="1">
    <citation type="journal article" date="2019" name="Int. J. Syst. Evol. Microbiol.">
        <title>The Global Catalogue of Microorganisms (GCM) 10K type strain sequencing project: providing services to taxonomists for standard genome sequencing and annotation.</title>
        <authorList>
            <consortium name="The Broad Institute Genomics Platform"/>
            <consortium name="The Broad Institute Genome Sequencing Center for Infectious Disease"/>
            <person name="Wu L."/>
            <person name="Ma J."/>
        </authorList>
    </citation>
    <scope>NUCLEOTIDE SEQUENCE [LARGE SCALE GENOMIC DNA]</scope>
    <source>
        <strain evidence="13">JCM 18715</strain>
    </source>
</reference>
<feature type="binding site" evidence="9">
    <location>
        <begin position="216"/>
        <end position="218"/>
    </location>
    <ligand>
        <name>FMN</name>
        <dbReference type="ChEBI" id="CHEBI:58210"/>
    </ligand>
</feature>
<evidence type="ECO:0000256" key="2">
    <source>
        <dbReference type="ARBA" id="ARBA00022555"/>
    </source>
</evidence>
<dbReference type="Gene3D" id="3.20.20.70">
    <property type="entry name" value="Aldolase class I"/>
    <property type="match status" value="1"/>
</dbReference>
<comment type="caution">
    <text evidence="12">The sequence shown here is derived from an EMBL/GenBank/DDBJ whole genome shotgun (WGS) entry which is preliminary data.</text>
</comment>
<feature type="site" description="Interacts with tRNA; defines subfamily-specific binding signature" evidence="9">
    <location>
        <position position="295"/>
    </location>
</feature>
<feature type="active site" description="Proton donor" evidence="9">
    <location>
        <position position="115"/>
    </location>
</feature>
<evidence type="ECO:0000313" key="12">
    <source>
        <dbReference type="EMBL" id="GAA5168186.1"/>
    </source>
</evidence>
<dbReference type="EMBL" id="BAABLD010000010">
    <property type="protein sequence ID" value="GAA5168186.1"/>
    <property type="molecule type" value="Genomic_DNA"/>
</dbReference>
<comment type="catalytic activity">
    <reaction evidence="9">
        <text>5,6-dihydrouridine(16) in tRNA + NADP(+) = uridine(16) in tRNA + NADPH + H(+)</text>
        <dbReference type="Rhea" id="RHEA:53376"/>
        <dbReference type="Rhea" id="RHEA-COMP:13543"/>
        <dbReference type="Rhea" id="RHEA-COMP:13544"/>
        <dbReference type="ChEBI" id="CHEBI:15378"/>
        <dbReference type="ChEBI" id="CHEBI:57783"/>
        <dbReference type="ChEBI" id="CHEBI:58349"/>
        <dbReference type="ChEBI" id="CHEBI:65315"/>
        <dbReference type="ChEBI" id="CHEBI:74443"/>
    </reaction>
</comment>
<dbReference type="PANTHER" id="PTHR11082">
    <property type="entry name" value="TRNA-DIHYDROURIDINE SYNTHASE"/>
    <property type="match status" value="1"/>
</dbReference>
<feature type="site" description="Interacts with tRNA; defines subfamily-specific binding signature" evidence="9">
    <location>
        <position position="318"/>
    </location>
</feature>
<dbReference type="InterPro" id="IPR032886">
    <property type="entry name" value="DusC"/>
</dbReference>
<keyword evidence="8 9" id="KW-0560">Oxidoreductase</keyword>
<feature type="binding site" evidence="9">
    <location>
        <begin position="240"/>
        <end position="241"/>
    </location>
    <ligand>
        <name>FMN</name>
        <dbReference type="ChEBI" id="CHEBI:58210"/>
    </ligand>
</feature>
<keyword evidence="5 9" id="KW-0819">tRNA processing</keyword>
<proteinExistence type="inferred from homology"/>
<feature type="site" description="Interacts with tRNA; defines subfamily-specific binding signature" evidence="9">
    <location>
        <position position="297"/>
    </location>
</feature>
<dbReference type="PIRSF" id="PIRSF006621">
    <property type="entry name" value="Dus"/>
    <property type="match status" value="1"/>
</dbReference>
<dbReference type="PROSITE" id="PS01136">
    <property type="entry name" value="UPF0034"/>
    <property type="match status" value="1"/>
</dbReference>
<feature type="site" description="Interacts with tRNA" evidence="9">
    <location>
        <position position="193"/>
    </location>
</feature>
<dbReference type="InterPro" id="IPR035587">
    <property type="entry name" value="DUS-like_FMN-bd"/>
</dbReference>
<feature type="binding site" evidence="9">
    <location>
        <position position="85"/>
    </location>
    <ligand>
        <name>FMN</name>
        <dbReference type="ChEBI" id="CHEBI:58210"/>
    </ligand>
</feature>
<evidence type="ECO:0000256" key="4">
    <source>
        <dbReference type="ARBA" id="ARBA00022643"/>
    </source>
</evidence>
<dbReference type="SUPFAM" id="SSF51395">
    <property type="entry name" value="FMN-linked oxidoreductases"/>
    <property type="match status" value="1"/>
</dbReference>
<keyword evidence="2 9" id="KW-0820">tRNA-binding</keyword>
<evidence type="ECO:0000256" key="10">
    <source>
        <dbReference type="PIRNR" id="PIRNR006621"/>
    </source>
</evidence>
<dbReference type="InterPro" id="IPR013785">
    <property type="entry name" value="Aldolase_TIM"/>
</dbReference>
<comment type="catalytic activity">
    <reaction evidence="9">
        <text>5,6-dihydrouridine(16) in tRNA + NAD(+) = uridine(16) in tRNA + NADH + H(+)</text>
        <dbReference type="Rhea" id="RHEA:53380"/>
        <dbReference type="Rhea" id="RHEA-COMP:13543"/>
        <dbReference type="Rhea" id="RHEA-COMP:13544"/>
        <dbReference type="ChEBI" id="CHEBI:15378"/>
        <dbReference type="ChEBI" id="CHEBI:57540"/>
        <dbReference type="ChEBI" id="CHEBI:57945"/>
        <dbReference type="ChEBI" id="CHEBI:65315"/>
        <dbReference type="ChEBI" id="CHEBI:74443"/>
    </reaction>
</comment>
<organism evidence="12 13">
    <name type="scientific">Viridibacterium curvum</name>
    <dbReference type="NCBI Taxonomy" id="1101404"/>
    <lineage>
        <taxon>Bacteria</taxon>
        <taxon>Pseudomonadati</taxon>
        <taxon>Pseudomonadota</taxon>
        <taxon>Betaproteobacteria</taxon>
        <taxon>Rhodocyclales</taxon>
        <taxon>Rhodocyclaceae</taxon>
        <taxon>Viridibacterium</taxon>
    </lineage>
</organism>
<keyword evidence="7 9" id="KW-0694">RNA-binding</keyword>
<dbReference type="InterPro" id="IPR001269">
    <property type="entry name" value="DUS_fam"/>
</dbReference>
<dbReference type="HAMAP" id="MF_02043">
    <property type="entry name" value="DusC_subfam"/>
    <property type="match status" value="1"/>
</dbReference>
<comment type="caution">
    <text evidence="9">Lacks conserved residue(s) required for the propagation of feature annotation.</text>
</comment>
<feature type="binding site" evidence="9">
    <location>
        <position position="156"/>
    </location>
    <ligand>
        <name>FMN</name>
        <dbReference type="ChEBI" id="CHEBI:58210"/>
    </ligand>
</feature>
<keyword evidence="6 9" id="KW-0521">NADP</keyword>
<keyword evidence="3 9" id="KW-0285">Flavoprotein</keyword>
<evidence type="ECO:0000259" key="11">
    <source>
        <dbReference type="Pfam" id="PF01207"/>
    </source>
</evidence>
<feature type="site" description="Interacts with tRNA; defines subfamily-specific binding signature" evidence="9">
    <location>
        <position position="52"/>
    </location>
</feature>
<dbReference type="InterPro" id="IPR018517">
    <property type="entry name" value="tRNA_hU_synthase_CS"/>
</dbReference>
<evidence type="ECO:0000256" key="8">
    <source>
        <dbReference type="ARBA" id="ARBA00023002"/>
    </source>
</evidence>
<keyword evidence="13" id="KW-1185">Reference proteome</keyword>
<name>A0ABP9QW29_9RHOO</name>